<comment type="caution">
    <text evidence="1">The sequence shown here is derived from an EMBL/GenBank/DDBJ whole genome shotgun (WGS) entry which is preliminary data.</text>
</comment>
<gene>
    <name evidence="1" type="ORF">ElyMa_001645500</name>
</gene>
<name>A0AAV4JLM0_9GAST</name>
<proteinExistence type="predicted"/>
<protein>
    <submittedName>
        <fullName evidence="1">Uncharacterized protein</fullName>
    </submittedName>
</protein>
<dbReference type="EMBL" id="BMAT01003333">
    <property type="protein sequence ID" value="GFS23673.1"/>
    <property type="molecule type" value="Genomic_DNA"/>
</dbReference>
<organism evidence="1 2">
    <name type="scientific">Elysia marginata</name>
    <dbReference type="NCBI Taxonomy" id="1093978"/>
    <lineage>
        <taxon>Eukaryota</taxon>
        <taxon>Metazoa</taxon>
        <taxon>Spiralia</taxon>
        <taxon>Lophotrochozoa</taxon>
        <taxon>Mollusca</taxon>
        <taxon>Gastropoda</taxon>
        <taxon>Heterobranchia</taxon>
        <taxon>Euthyneura</taxon>
        <taxon>Panpulmonata</taxon>
        <taxon>Sacoglossa</taxon>
        <taxon>Placobranchoidea</taxon>
        <taxon>Plakobranchidae</taxon>
        <taxon>Elysia</taxon>
    </lineage>
</organism>
<accession>A0AAV4JLM0</accession>
<dbReference type="Proteomes" id="UP000762676">
    <property type="component" value="Unassembled WGS sequence"/>
</dbReference>
<dbReference type="AlphaFoldDB" id="A0AAV4JLM0"/>
<evidence type="ECO:0000313" key="2">
    <source>
        <dbReference type="Proteomes" id="UP000762676"/>
    </source>
</evidence>
<keyword evidence="2" id="KW-1185">Reference proteome</keyword>
<sequence length="257" mass="28777">MCNVSGSKLEYLPTITSLDCRDFSASWKPNVNSIGKLLPWCMVQDIQDVRPKHTRVCSGNPVISCLCGDDVHRELIQNVCLGSADRAFVKKIRKDLYKKVLPLWLKLPTPERTGQCNVFNLSGLSYRAGVDLNLPNSQNDRVIHIRVLPVVQLNTNSFDLEHPTHSIGEANGTGSVGTVNSTETNRQANEGLSFEVAFTNTIERRMRCESLDIFLSECQLMECRQPAVFTRSQHSKYRYGGLACEIPDMTAILQEDS</sequence>
<reference evidence="1 2" key="1">
    <citation type="journal article" date="2021" name="Elife">
        <title>Chloroplast acquisition without the gene transfer in kleptoplastic sea slugs, Plakobranchus ocellatus.</title>
        <authorList>
            <person name="Maeda T."/>
            <person name="Takahashi S."/>
            <person name="Yoshida T."/>
            <person name="Shimamura S."/>
            <person name="Takaki Y."/>
            <person name="Nagai Y."/>
            <person name="Toyoda A."/>
            <person name="Suzuki Y."/>
            <person name="Arimoto A."/>
            <person name="Ishii H."/>
            <person name="Satoh N."/>
            <person name="Nishiyama T."/>
            <person name="Hasebe M."/>
            <person name="Maruyama T."/>
            <person name="Minagawa J."/>
            <person name="Obokata J."/>
            <person name="Shigenobu S."/>
        </authorList>
    </citation>
    <scope>NUCLEOTIDE SEQUENCE [LARGE SCALE GENOMIC DNA]</scope>
</reference>
<evidence type="ECO:0000313" key="1">
    <source>
        <dbReference type="EMBL" id="GFS23673.1"/>
    </source>
</evidence>
<feature type="non-terminal residue" evidence="1">
    <location>
        <position position="257"/>
    </location>
</feature>